<feature type="transmembrane region" description="Helical" evidence="1">
    <location>
        <begin position="224"/>
        <end position="244"/>
    </location>
</feature>
<evidence type="ECO:0000313" key="3">
    <source>
        <dbReference type="Proteomes" id="UP000011158"/>
    </source>
</evidence>
<dbReference type="GeneID" id="24643282"/>
<dbReference type="EMBL" id="KC295538">
    <property type="protein sequence ID" value="AGC35229.1"/>
    <property type="molecule type" value="Genomic_DNA"/>
</dbReference>
<evidence type="ECO:0000256" key="1">
    <source>
        <dbReference type="SAM" id="Phobius"/>
    </source>
</evidence>
<sequence length="247" mass="26188">MSLKVAVLLIPVTLAPKVTAPCWLDAPVTFNVTAFKSDRLNSPPSVPLIVTSLNVAVPVLLISVVLTLVISAVLAVILSNAAVVPTSAVILPLNAVVSATSKFLTLVACRVVVPAVCVKSEPTDTVPLKVAFELIVAVSDPTTALPIVVLPSTPRPPESVALPPTSKVDVILAVDDSMAVKVAFAKVTVPFTVRLLLKTAFPLTKRSLPTVPAPVISKSVFIEYIYTLHYNLVNMYIFSFIMLLSNN</sequence>
<dbReference type="RefSeq" id="YP_009150863.1">
    <property type="nucleotide sequence ID" value="NC_027364.1"/>
</dbReference>
<proteinExistence type="predicted"/>
<protein>
    <submittedName>
        <fullName evidence="2">Uncharacterized protein</fullName>
    </submittedName>
</protein>
<reference evidence="2 3" key="1">
    <citation type="journal article" date="2013" name="Arch. Virol.">
        <title>Genomic analysis of bacteriophage PBECO4 infecting Escherichia coli O157:H7.</title>
        <authorList>
            <person name="Kim M.S."/>
            <person name="Hong S.S."/>
            <person name="Park K."/>
            <person name="Myung H."/>
        </authorList>
    </citation>
    <scope>NUCLEOTIDE SEQUENCE [LARGE SCALE GENOMIC DNA]</scope>
</reference>
<dbReference type="KEGG" id="vg:24643282"/>
<feature type="transmembrane region" description="Helical" evidence="1">
    <location>
        <begin position="48"/>
        <end position="78"/>
    </location>
</feature>
<dbReference type="Proteomes" id="UP000011158">
    <property type="component" value="Segment"/>
</dbReference>
<accession>L7TJS2</accession>
<keyword evidence="1" id="KW-0812">Transmembrane</keyword>
<keyword evidence="1" id="KW-0472">Membrane</keyword>
<keyword evidence="3" id="KW-1185">Reference proteome</keyword>
<name>L7TJS2_9CAUD</name>
<organism evidence="2 3">
    <name type="scientific">Escherichia phage PBECO4</name>
    <dbReference type="NCBI Taxonomy" id="1273738"/>
    <lineage>
        <taxon>Viruses</taxon>
        <taxon>Duplodnaviria</taxon>
        <taxon>Heunggongvirae</taxon>
        <taxon>Uroviricota</taxon>
        <taxon>Caudoviricetes</taxon>
        <taxon>Asteriusvirus</taxon>
        <taxon>Asteriusvirus PBECO4</taxon>
    </lineage>
</organism>
<evidence type="ECO:0000313" key="2">
    <source>
        <dbReference type="EMBL" id="AGC35229.1"/>
    </source>
</evidence>
<keyword evidence="1" id="KW-1133">Transmembrane helix</keyword>